<comment type="caution">
    <text evidence="1">The sequence shown here is derived from an EMBL/GenBank/DDBJ whole genome shotgun (WGS) entry which is preliminary data.</text>
</comment>
<name>A0ABQ1IXF9_9GAMM</name>
<dbReference type="Proteomes" id="UP000617555">
    <property type="component" value="Unassembled WGS sequence"/>
</dbReference>
<dbReference type="RefSeq" id="WP_188738143.1">
    <property type="nucleotide sequence ID" value="NZ_BMII01000008.1"/>
</dbReference>
<sequence length="70" mass="7787">MKFALGIIEDGQAIGWDEMTDQDHAVKIACERSIINTKVHCIMTGESATDENGEVIFIVIGGHFYKPYDL</sequence>
<protein>
    <submittedName>
        <fullName evidence="1">Uncharacterized protein</fullName>
    </submittedName>
</protein>
<reference evidence="2" key="1">
    <citation type="journal article" date="2019" name="Int. J. Syst. Evol. Microbiol.">
        <title>The Global Catalogue of Microorganisms (GCM) 10K type strain sequencing project: providing services to taxonomists for standard genome sequencing and annotation.</title>
        <authorList>
            <consortium name="The Broad Institute Genomics Platform"/>
            <consortium name="The Broad Institute Genome Sequencing Center for Infectious Disease"/>
            <person name="Wu L."/>
            <person name="Ma J."/>
        </authorList>
    </citation>
    <scope>NUCLEOTIDE SEQUENCE [LARGE SCALE GENOMIC DNA]</scope>
    <source>
        <strain evidence="2">CGMCC 1.15339</strain>
    </source>
</reference>
<gene>
    <name evidence="1" type="ORF">GCM10011607_12710</name>
</gene>
<accession>A0ABQ1IXF9</accession>
<keyword evidence="2" id="KW-1185">Reference proteome</keyword>
<evidence type="ECO:0000313" key="1">
    <source>
        <dbReference type="EMBL" id="GGB53600.1"/>
    </source>
</evidence>
<evidence type="ECO:0000313" key="2">
    <source>
        <dbReference type="Proteomes" id="UP000617555"/>
    </source>
</evidence>
<proteinExistence type="predicted"/>
<organism evidence="1 2">
    <name type="scientific">Shewanella inventionis</name>
    <dbReference type="NCBI Taxonomy" id="1738770"/>
    <lineage>
        <taxon>Bacteria</taxon>
        <taxon>Pseudomonadati</taxon>
        <taxon>Pseudomonadota</taxon>
        <taxon>Gammaproteobacteria</taxon>
        <taxon>Alteromonadales</taxon>
        <taxon>Shewanellaceae</taxon>
        <taxon>Shewanella</taxon>
    </lineage>
</organism>
<dbReference type="EMBL" id="BMII01000008">
    <property type="protein sequence ID" value="GGB53600.1"/>
    <property type="molecule type" value="Genomic_DNA"/>
</dbReference>